<dbReference type="Proteomes" id="UP000435177">
    <property type="component" value="Unassembled WGS sequence"/>
</dbReference>
<dbReference type="GO" id="GO:0030170">
    <property type="term" value="F:pyridoxal phosphate binding"/>
    <property type="evidence" value="ECO:0007669"/>
    <property type="project" value="InterPro"/>
</dbReference>
<gene>
    <name evidence="6" type="ORF">CHH67_03390</name>
    <name evidence="5" type="ORF">GNP94_03465</name>
</gene>
<dbReference type="Gene3D" id="3.90.1150.10">
    <property type="entry name" value="Aspartate Aminotransferase, domain 1"/>
    <property type="match status" value="1"/>
</dbReference>
<keyword evidence="3 6" id="KW-0808">Transferase</keyword>
<comment type="caution">
    <text evidence="6">The sequence shown here is derived from an EMBL/GenBank/DDBJ whole genome shotgun (WGS) entry which is preliminary data.</text>
</comment>
<dbReference type="SUPFAM" id="SSF53383">
    <property type="entry name" value="PLP-dependent transferases"/>
    <property type="match status" value="1"/>
</dbReference>
<organism evidence="6 7">
    <name type="scientific">Paenibacillus campinasensis</name>
    <dbReference type="NCBI Taxonomy" id="66347"/>
    <lineage>
        <taxon>Bacteria</taxon>
        <taxon>Bacillati</taxon>
        <taxon>Bacillota</taxon>
        <taxon>Bacilli</taxon>
        <taxon>Bacillales</taxon>
        <taxon>Paenibacillaceae</taxon>
        <taxon>Paenibacillus</taxon>
    </lineage>
</organism>
<keyword evidence="2 6" id="KW-0032">Aminotransferase</keyword>
<protein>
    <submittedName>
        <fullName evidence="5">Aminotransferase class I/II-fold pyridoxal phosphate-dependent enzyme</fullName>
    </submittedName>
    <submittedName>
        <fullName evidence="6">LL-diaminopimelate aminotransferase</fullName>
    </submittedName>
</protein>
<evidence type="ECO:0000313" key="5">
    <source>
        <dbReference type="EMBL" id="MUG65064.1"/>
    </source>
</evidence>
<dbReference type="EMBL" id="WOAA01000001">
    <property type="protein sequence ID" value="MUG65064.1"/>
    <property type="molecule type" value="Genomic_DNA"/>
</dbReference>
<dbReference type="GO" id="GO:0008483">
    <property type="term" value="F:transaminase activity"/>
    <property type="evidence" value="ECO:0007669"/>
    <property type="project" value="UniProtKB-KW"/>
</dbReference>
<name>A0A268F335_9BACL</name>
<evidence type="ECO:0000259" key="4">
    <source>
        <dbReference type="Pfam" id="PF00155"/>
    </source>
</evidence>
<evidence type="ECO:0000256" key="1">
    <source>
        <dbReference type="ARBA" id="ARBA00001933"/>
    </source>
</evidence>
<sequence>MSQHLNPFTIEPAELMSQLPTQFFATLVANVNRQIAQGHDVINLGQGNPDQPTPAHIVDSLKEAAGQPQFHKYSPFTGFSFLKEAIATRYKADYNVDLDPETEVAILFGGKTGLVQLPQVLLNPGDVCLVPDPGYPDYWSGVALARAEMKFMPLTAQNGFLPDYDAITPADRDKAKLMFLNYPNNPTSATAPLSFYEDTVAFAAKHGIVVASDFAYGAIGFDGSRPVSFLQAEGAKEVGVEFYTLSKTYNMAGWRVGFALGNAKIISLINALQDHIYVSLFGGIQAAAATALTSSQQCVEDLVSRYQSRRDAFYDALADIGWQADKPKGSFFCWLPVPKGYTSVSFADLLLEEAKVAVAPGVGFGTHGEGYVRIGLLSDEQRLREAVHRIRALNLF</sequence>
<dbReference type="InterPro" id="IPR004839">
    <property type="entry name" value="Aminotransferase_I/II_large"/>
</dbReference>
<dbReference type="InterPro" id="IPR050881">
    <property type="entry name" value="LL-DAP_aminotransferase"/>
</dbReference>
<dbReference type="NCBIfam" id="NF005977">
    <property type="entry name" value="PRK08068.1"/>
    <property type="match status" value="1"/>
</dbReference>
<dbReference type="EMBL" id="NPBY01000010">
    <property type="protein sequence ID" value="PAD79772.1"/>
    <property type="molecule type" value="Genomic_DNA"/>
</dbReference>
<dbReference type="PANTHER" id="PTHR42832">
    <property type="entry name" value="AMINO ACID AMINOTRANSFERASE"/>
    <property type="match status" value="1"/>
</dbReference>
<evidence type="ECO:0000313" key="7">
    <source>
        <dbReference type="Proteomes" id="UP000215596"/>
    </source>
</evidence>
<dbReference type="OrthoDB" id="9813612at2"/>
<dbReference type="RefSeq" id="WP_095263569.1">
    <property type="nucleotide sequence ID" value="NZ_NPBY01000010.1"/>
</dbReference>
<accession>A0A268F335</accession>
<dbReference type="Gene3D" id="3.40.640.10">
    <property type="entry name" value="Type I PLP-dependent aspartate aminotransferase-like (Major domain)"/>
    <property type="match status" value="1"/>
</dbReference>
<evidence type="ECO:0000313" key="8">
    <source>
        <dbReference type="Proteomes" id="UP000435177"/>
    </source>
</evidence>
<feature type="domain" description="Aminotransferase class I/classII large" evidence="4">
    <location>
        <begin position="40"/>
        <end position="390"/>
    </location>
</feature>
<evidence type="ECO:0000313" key="6">
    <source>
        <dbReference type="EMBL" id="PAD79772.1"/>
    </source>
</evidence>
<evidence type="ECO:0000256" key="3">
    <source>
        <dbReference type="ARBA" id="ARBA00022679"/>
    </source>
</evidence>
<dbReference type="Pfam" id="PF00155">
    <property type="entry name" value="Aminotran_1_2"/>
    <property type="match status" value="1"/>
</dbReference>
<dbReference type="InterPro" id="IPR015421">
    <property type="entry name" value="PyrdxlP-dep_Trfase_major"/>
</dbReference>
<reference evidence="6 7" key="1">
    <citation type="submission" date="2017-07" db="EMBL/GenBank/DDBJ databases">
        <title>Isolation and whole genome analysis of endospore-forming bacteria from heroin.</title>
        <authorList>
            <person name="Kalinowski J."/>
            <person name="Ahrens B."/>
            <person name="Al-Dilaimi A."/>
            <person name="Winkler A."/>
            <person name="Wibberg D."/>
            <person name="Schleenbecker U."/>
            <person name="Ruckert C."/>
            <person name="Wolfel R."/>
            <person name="Grass G."/>
        </authorList>
    </citation>
    <scope>NUCLEOTIDE SEQUENCE [LARGE SCALE GENOMIC DNA]</scope>
    <source>
        <strain evidence="6 7">7537-G1</strain>
    </source>
</reference>
<proteinExistence type="predicted"/>
<dbReference type="CDD" id="cd00609">
    <property type="entry name" value="AAT_like"/>
    <property type="match status" value="1"/>
</dbReference>
<evidence type="ECO:0000256" key="2">
    <source>
        <dbReference type="ARBA" id="ARBA00022576"/>
    </source>
</evidence>
<keyword evidence="8" id="KW-1185">Reference proteome</keyword>
<dbReference type="InterPro" id="IPR015422">
    <property type="entry name" value="PyrdxlP-dep_Trfase_small"/>
</dbReference>
<comment type="cofactor">
    <cofactor evidence="1">
        <name>pyridoxal 5'-phosphate</name>
        <dbReference type="ChEBI" id="CHEBI:597326"/>
    </cofactor>
</comment>
<reference evidence="5 8" key="2">
    <citation type="submission" date="2019-11" db="EMBL/GenBank/DDBJ databases">
        <title>Draft genome sequences of five Paenibacillus species of dairy origin.</title>
        <authorList>
            <person name="Olajide A.M."/>
            <person name="Chen S."/>
            <person name="Lapointe G."/>
        </authorList>
    </citation>
    <scope>NUCLEOTIDE SEQUENCE [LARGE SCALE GENOMIC DNA]</scope>
    <source>
        <strain evidence="5 8">3CS1</strain>
    </source>
</reference>
<dbReference type="InterPro" id="IPR015424">
    <property type="entry name" value="PyrdxlP-dep_Trfase"/>
</dbReference>
<dbReference type="Proteomes" id="UP000215596">
    <property type="component" value="Unassembled WGS sequence"/>
</dbReference>
<dbReference type="PANTHER" id="PTHR42832:SF3">
    <property type="entry name" value="L-GLUTAMINE--4-(METHYLSULFANYL)-2-OXOBUTANOATE AMINOTRANSFERASE"/>
    <property type="match status" value="1"/>
</dbReference>
<dbReference type="AlphaFoldDB" id="A0A268F335"/>